<dbReference type="Proteomes" id="UP001386955">
    <property type="component" value="Unassembled WGS sequence"/>
</dbReference>
<dbReference type="AlphaFoldDB" id="A0AAN9SLA5"/>
<sequence>MAEGTKPCRTFMLSSLCDDDKNKMTSFPGKVTAQNKRVSPIQCGKSGVQGMRTTVLLEIQNLMWLERRTSEEQKVVVLLNEVLARVFDVKPLSSFLITGEAIYFGGDLMLFNFFLEMKLLNDLE</sequence>
<dbReference type="EMBL" id="JAYMYS010000003">
    <property type="protein sequence ID" value="KAK7399257.1"/>
    <property type="molecule type" value="Genomic_DNA"/>
</dbReference>
<evidence type="ECO:0000313" key="1">
    <source>
        <dbReference type="EMBL" id="KAK7399257.1"/>
    </source>
</evidence>
<accession>A0AAN9SLA5</accession>
<evidence type="ECO:0000313" key="2">
    <source>
        <dbReference type="Proteomes" id="UP001386955"/>
    </source>
</evidence>
<protein>
    <submittedName>
        <fullName evidence="1">Uncharacterized protein</fullName>
    </submittedName>
</protein>
<keyword evidence="2" id="KW-1185">Reference proteome</keyword>
<name>A0AAN9SLA5_PSOTE</name>
<gene>
    <name evidence="1" type="ORF">VNO78_10436</name>
</gene>
<reference evidence="1 2" key="1">
    <citation type="submission" date="2024-01" db="EMBL/GenBank/DDBJ databases">
        <title>The genomes of 5 underutilized Papilionoideae crops provide insights into root nodulation and disease resistanc.</title>
        <authorList>
            <person name="Jiang F."/>
        </authorList>
    </citation>
    <scope>NUCLEOTIDE SEQUENCE [LARGE SCALE GENOMIC DNA]</scope>
    <source>
        <strain evidence="1">DUOXIRENSHENG_FW03</strain>
        <tissue evidence="1">Leaves</tissue>
    </source>
</reference>
<proteinExistence type="predicted"/>
<organism evidence="1 2">
    <name type="scientific">Psophocarpus tetragonolobus</name>
    <name type="common">Winged bean</name>
    <name type="synonym">Dolichos tetragonolobus</name>
    <dbReference type="NCBI Taxonomy" id="3891"/>
    <lineage>
        <taxon>Eukaryota</taxon>
        <taxon>Viridiplantae</taxon>
        <taxon>Streptophyta</taxon>
        <taxon>Embryophyta</taxon>
        <taxon>Tracheophyta</taxon>
        <taxon>Spermatophyta</taxon>
        <taxon>Magnoliopsida</taxon>
        <taxon>eudicotyledons</taxon>
        <taxon>Gunneridae</taxon>
        <taxon>Pentapetalae</taxon>
        <taxon>rosids</taxon>
        <taxon>fabids</taxon>
        <taxon>Fabales</taxon>
        <taxon>Fabaceae</taxon>
        <taxon>Papilionoideae</taxon>
        <taxon>50 kb inversion clade</taxon>
        <taxon>NPAAA clade</taxon>
        <taxon>indigoferoid/millettioid clade</taxon>
        <taxon>Phaseoleae</taxon>
        <taxon>Psophocarpus</taxon>
    </lineage>
</organism>
<comment type="caution">
    <text evidence="1">The sequence shown here is derived from an EMBL/GenBank/DDBJ whole genome shotgun (WGS) entry which is preliminary data.</text>
</comment>